<reference evidence="3" key="1">
    <citation type="submission" date="2021-02" db="EMBL/GenBank/DDBJ databases">
        <authorList>
            <person name="Dougan E. K."/>
            <person name="Rhodes N."/>
            <person name="Thang M."/>
            <person name="Chan C."/>
        </authorList>
    </citation>
    <scope>NUCLEOTIDE SEQUENCE</scope>
</reference>
<evidence type="ECO:0000313" key="4">
    <source>
        <dbReference type="Proteomes" id="UP000604046"/>
    </source>
</evidence>
<dbReference type="Pfam" id="PF00240">
    <property type="entry name" value="ubiquitin"/>
    <property type="match status" value="1"/>
</dbReference>
<dbReference type="OrthoDB" id="2248014at2759"/>
<evidence type="ECO:0000313" key="3">
    <source>
        <dbReference type="EMBL" id="CAE7293374.1"/>
    </source>
</evidence>
<keyword evidence="4" id="KW-1185">Reference proteome</keyword>
<dbReference type="InterPro" id="IPR000626">
    <property type="entry name" value="Ubiquitin-like_dom"/>
</dbReference>
<dbReference type="Gene3D" id="3.10.20.90">
    <property type="entry name" value="Phosphatidylinositol 3-kinase Catalytic Subunit, Chain A, domain 1"/>
    <property type="match status" value="1"/>
</dbReference>
<gene>
    <name evidence="3" type="primary">USP6</name>
    <name evidence="3" type="ORF">SNAT2548_LOCUS15456</name>
</gene>
<accession>A0A812MYZ5</accession>
<sequence length="420" mass="46247">MRDLALTHSGIFTSCVATYMAYKKSCPVYNVSVLGLAGFISGYAHVQMRRQRQRQYGVKIDPYFSKPEDIRMDQYGDAFAGHCWRTNHGTYVNGGIEVDSESSISLGQIITRVVRSASHSGMTFLAPQWGRAAAAERQVPFVARIVNASGTGCGACDRRNCTGCLLPKGNARLRLRAGLFTGAAGTAKIYLALDWMESSRYDQAYVESMKEEQSAEAAGEETDTDTVPLASCINAFVAAEEMKAEGDNGVKCDQCKSNIAVDAQKKIDIWREPDVLVLHIKRFHFSGDHFEKISTPVQGAECPGRHQLPLFYDLPPQVPYKIHCCASDMHIVVEPNVGKKKFNLKVEASDSIKDVKAKIQEQEKLTPDKYSLSFDMKELKDGQVLSDTKIWNNTKISLVMHPTGLTGPNPPPCGVPPPCS</sequence>
<dbReference type="EMBL" id="CAJNDS010001979">
    <property type="protein sequence ID" value="CAE7293374.1"/>
    <property type="molecule type" value="Genomic_DNA"/>
</dbReference>
<dbReference type="InterPro" id="IPR019956">
    <property type="entry name" value="Ubiquitin_dom"/>
</dbReference>
<keyword evidence="1" id="KW-1133">Transmembrane helix</keyword>
<organism evidence="3 4">
    <name type="scientific">Symbiodinium natans</name>
    <dbReference type="NCBI Taxonomy" id="878477"/>
    <lineage>
        <taxon>Eukaryota</taxon>
        <taxon>Sar</taxon>
        <taxon>Alveolata</taxon>
        <taxon>Dinophyceae</taxon>
        <taxon>Suessiales</taxon>
        <taxon>Symbiodiniaceae</taxon>
        <taxon>Symbiodinium</taxon>
    </lineage>
</organism>
<dbReference type="InterPro" id="IPR001394">
    <property type="entry name" value="Peptidase_C19_UCH"/>
</dbReference>
<proteinExistence type="predicted"/>
<dbReference type="InterPro" id="IPR038765">
    <property type="entry name" value="Papain-like_cys_pep_sf"/>
</dbReference>
<comment type="caution">
    <text evidence="3">The sequence shown here is derived from an EMBL/GenBank/DDBJ whole genome shotgun (WGS) entry which is preliminary data.</text>
</comment>
<dbReference type="PROSITE" id="PS50053">
    <property type="entry name" value="UBIQUITIN_2"/>
    <property type="match status" value="1"/>
</dbReference>
<keyword evidence="1" id="KW-0472">Membrane</keyword>
<keyword evidence="1" id="KW-0812">Transmembrane</keyword>
<dbReference type="SUPFAM" id="SSF54236">
    <property type="entry name" value="Ubiquitin-like"/>
    <property type="match status" value="1"/>
</dbReference>
<dbReference type="GO" id="GO:0004843">
    <property type="term" value="F:cysteine-type deubiquitinase activity"/>
    <property type="evidence" value="ECO:0007669"/>
    <property type="project" value="InterPro"/>
</dbReference>
<dbReference type="InterPro" id="IPR050185">
    <property type="entry name" value="Ub_carboxyl-term_hydrolase"/>
</dbReference>
<dbReference type="GO" id="GO:0016579">
    <property type="term" value="P:protein deubiquitination"/>
    <property type="evidence" value="ECO:0007669"/>
    <property type="project" value="InterPro"/>
</dbReference>
<dbReference type="SUPFAM" id="SSF54001">
    <property type="entry name" value="Cysteine proteinases"/>
    <property type="match status" value="1"/>
</dbReference>
<dbReference type="InterPro" id="IPR029071">
    <property type="entry name" value="Ubiquitin-like_domsf"/>
</dbReference>
<dbReference type="Pfam" id="PF00443">
    <property type="entry name" value="UCH"/>
    <property type="match status" value="1"/>
</dbReference>
<evidence type="ECO:0000259" key="2">
    <source>
        <dbReference type="PROSITE" id="PS50053"/>
    </source>
</evidence>
<dbReference type="PANTHER" id="PTHR21646">
    <property type="entry name" value="UBIQUITIN CARBOXYL-TERMINAL HYDROLASE"/>
    <property type="match status" value="1"/>
</dbReference>
<dbReference type="AlphaFoldDB" id="A0A812MYZ5"/>
<dbReference type="Proteomes" id="UP000604046">
    <property type="component" value="Unassembled WGS sequence"/>
</dbReference>
<dbReference type="SMART" id="SM00213">
    <property type="entry name" value="UBQ"/>
    <property type="match status" value="1"/>
</dbReference>
<name>A0A812MYZ5_9DINO</name>
<dbReference type="PROSITE" id="PS51257">
    <property type="entry name" value="PROKAR_LIPOPROTEIN"/>
    <property type="match status" value="1"/>
</dbReference>
<dbReference type="PRINTS" id="PR00348">
    <property type="entry name" value="UBIQUITIN"/>
</dbReference>
<protein>
    <submittedName>
        <fullName evidence="3">USP6 protein</fullName>
    </submittedName>
</protein>
<feature type="domain" description="Ubiquitin-like" evidence="2">
    <location>
        <begin position="329"/>
        <end position="405"/>
    </location>
</feature>
<feature type="transmembrane region" description="Helical" evidence="1">
    <location>
        <begin position="27"/>
        <end position="46"/>
    </location>
</feature>
<dbReference type="Gene3D" id="3.90.70.10">
    <property type="entry name" value="Cysteine proteinases"/>
    <property type="match status" value="1"/>
</dbReference>
<evidence type="ECO:0000256" key="1">
    <source>
        <dbReference type="SAM" id="Phobius"/>
    </source>
</evidence>